<dbReference type="AlphaFoldDB" id="I3T9B8"/>
<dbReference type="PANTHER" id="PTHR32401">
    <property type="entry name" value="CONCANAVALIN A-LIKE LECTIN FAMILY PROTEIN"/>
    <property type="match status" value="1"/>
</dbReference>
<keyword evidence="4" id="KW-0106">Calcium</keyword>
<proteinExistence type="evidence at transcript level"/>
<feature type="transmembrane region" description="Helical" evidence="5">
    <location>
        <begin position="268"/>
        <end position="295"/>
    </location>
</feature>
<dbReference type="PANTHER" id="PTHR32401:SF15">
    <property type="entry name" value="L-TYPE LECTIN-DOMAIN CONTAINING RECEPTOR KINASE VIII.2-LIKE"/>
    <property type="match status" value="1"/>
</dbReference>
<comment type="similarity">
    <text evidence="1">Belongs to the leguminous lectin family.</text>
</comment>
<keyword evidence="5" id="KW-1133">Transmembrane helix</keyword>
<evidence type="ECO:0000256" key="2">
    <source>
        <dbReference type="ARBA" id="ARBA00022723"/>
    </source>
</evidence>
<feature type="domain" description="Legume lectin" evidence="6">
    <location>
        <begin position="44"/>
        <end position="252"/>
    </location>
</feature>
<dbReference type="Pfam" id="PF00139">
    <property type="entry name" value="Lectin_legB"/>
    <property type="match status" value="1"/>
</dbReference>
<keyword evidence="3" id="KW-0430">Lectin</keyword>
<evidence type="ECO:0000256" key="3">
    <source>
        <dbReference type="ARBA" id="ARBA00022734"/>
    </source>
</evidence>
<evidence type="ECO:0000256" key="1">
    <source>
        <dbReference type="ARBA" id="ARBA00007606"/>
    </source>
</evidence>
<evidence type="ECO:0000259" key="6">
    <source>
        <dbReference type="Pfam" id="PF00139"/>
    </source>
</evidence>
<protein>
    <recommendedName>
        <fullName evidence="6">Legume lectin domain-containing protein</fullName>
    </recommendedName>
</protein>
<sequence>MVGVGVPWNHKHSGMVTFSLFFILCSFFILLQPSLSSSSTTTLTGFDSDIDLFSDAESVSGTHVRLTRHSPSTSGLLLRRQPLTLTAATSISVEFSFSVSPDAGDGLILLLAPGEFSDSFPGSGSFGIPGSVKSYLGVEFDTTVGIDVGSRASVAVANGSALNLVVNNGEKVNAWVDYKAGSRTLEVRLSKWGEPRSEDPIVSHRIDLFNFWNRKPVFVGLSSSNDANSVQVVSVYSWKVSVREVSKSLHSQPADPRRFSEERKFRTLTVLAGVIFGSVCVALVTFVVLFMWVIFFHKHEEESLAKLPNHPADVRYERIDVSVEKHTKDDEN</sequence>
<dbReference type="InterPro" id="IPR001220">
    <property type="entry name" value="Legume_lectin_dom"/>
</dbReference>
<dbReference type="Gene3D" id="2.60.120.200">
    <property type="match status" value="1"/>
</dbReference>
<dbReference type="GO" id="GO:0030246">
    <property type="term" value="F:carbohydrate binding"/>
    <property type="evidence" value="ECO:0007669"/>
    <property type="project" value="UniProtKB-KW"/>
</dbReference>
<keyword evidence="2" id="KW-0479">Metal-binding</keyword>
<dbReference type="InterPro" id="IPR013320">
    <property type="entry name" value="ConA-like_dom_sf"/>
</dbReference>
<feature type="transmembrane region" description="Helical" evidence="5">
    <location>
        <begin position="12"/>
        <end position="31"/>
    </location>
</feature>
<dbReference type="InterPro" id="IPR050258">
    <property type="entry name" value="Leguminous_Lectin"/>
</dbReference>
<keyword evidence="5" id="KW-0812">Transmembrane</keyword>
<evidence type="ECO:0000256" key="4">
    <source>
        <dbReference type="ARBA" id="ARBA00022837"/>
    </source>
</evidence>
<evidence type="ECO:0000256" key="5">
    <source>
        <dbReference type="SAM" id="Phobius"/>
    </source>
</evidence>
<dbReference type="SUPFAM" id="SSF49899">
    <property type="entry name" value="Concanavalin A-like lectins/glucanases"/>
    <property type="match status" value="1"/>
</dbReference>
<evidence type="ECO:0000313" key="7">
    <source>
        <dbReference type="EMBL" id="AFK49110.1"/>
    </source>
</evidence>
<name>I3T9B8_LOTJA</name>
<reference evidence="7" key="1">
    <citation type="submission" date="2012-05" db="EMBL/GenBank/DDBJ databases">
        <authorList>
            <person name="Krishnakumar V."/>
            <person name="Cheung F."/>
            <person name="Xiao Y."/>
            <person name="Chan A."/>
            <person name="Moskal W.A."/>
            <person name="Town C.D."/>
        </authorList>
    </citation>
    <scope>NUCLEOTIDE SEQUENCE</scope>
</reference>
<organism evidence="7">
    <name type="scientific">Lotus japonicus</name>
    <name type="common">Lotus corniculatus var. japonicus</name>
    <dbReference type="NCBI Taxonomy" id="34305"/>
    <lineage>
        <taxon>Eukaryota</taxon>
        <taxon>Viridiplantae</taxon>
        <taxon>Streptophyta</taxon>
        <taxon>Embryophyta</taxon>
        <taxon>Tracheophyta</taxon>
        <taxon>Spermatophyta</taxon>
        <taxon>Magnoliopsida</taxon>
        <taxon>eudicotyledons</taxon>
        <taxon>Gunneridae</taxon>
        <taxon>Pentapetalae</taxon>
        <taxon>rosids</taxon>
        <taxon>fabids</taxon>
        <taxon>Fabales</taxon>
        <taxon>Fabaceae</taxon>
        <taxon>Papilionoideae</taxon>
        <taxon>50 kb inversion clade</taxon>
        <taxon>NPAAA clade</taxon>
        <taxon>Hologalegina</taxon>
        <taxon>robinioid clade</taxon>
        <taxon>Loteae</taxon>
        <taxon>Lotus</taxon>
    </lineage>
</organism>
<dbReference type="EMBL" id="BT149316">
    <property type="protein sequence ID" value="AFK49110.1"/>
    <property type="molecule type" value="mRNA"/>
</dbReference>
<dbReference type="GO" id="GO:0046872">
    <property type="term" value="F:metal ion binding"/>
    <property type="evidence" value="ECO:0007669"/>
    <property type="project" value="UniProtKB-KW"/>
</dbReference>
<keyword evidence="5" id="KW-0472">Membrane</keyword>
<accession>I3T9B8</accession>